<gene>
    <name evidence="3" type="ORF">BDV98DRAFT_595664</name>
</gene>
<accession>A0A5C3Q9J5</accession>
<dbReference type="EMBL" id="ML178839">
    <property type="protein sequence ID" value="TFK98431.1"/>
    <property type="molecule type" value="Genomic_DNA"/>
</dbReference>
<reference evidence="3 4" key="1">
    <citation type="journal article" date="2019" name="Nat. Ecol. Evol.">
        <title>Megaphylogeny resolves global patterns of mushroom evolution.</title>
        <authorList>
            <person name="Varga T."/>
            <person name="Krizsan K."/>
            <person name="Foldi C."/>
            <person name="Dima B."/>
            <person name="Sanchez-Garcia M."/>
            <person name="Sanchez-Ramirez S."/>
            <person name="Szollosi G.J."/>
            <person name="Szarkandi J.G."/>
            <person name="Papp V."/>
            <person name="Albert L."/>
            <person name="Andreopoulos W."/>
            <person name="Angelini C."/>
            <person name="Antonin V."/>
            <person name="Barry K.W."/>
            <person name="Bougher N.L."/>
            <person name="Buchanan P."/>
            <person name="Buyck B."/>
            <person name="Bense V."/>
            <person name="Catcheside P."/>
            <person name="Chovatia M."/>
            <person name="Cooper J."/>
            <person name="Damon W."/>
            <person name="Desjardin D."/>
            <person name="Finy P."/>
            <person name="Geml J."/>
            <person name="Haridas S."/>
            <person name="Hughes K."/>
            <person name="Justo A."/>
            <person name="Karasinski D."/>
            <person name="Kautmanova I."/>
            <person name="Kiss B."/>
            <person name="Kocsube S."/>
            <person name="Kotiranta H."/>
            <person name="LaButti K.M."/>
            <person name="Lechner B.E."/>
            <person name="Liimatainen K."/>
            <person name="Lipzen A."/>
            <person name="Lukacs Z."/>
            <person name="Mihaltcheva S."/>
            <person name="Morgado L.N."/>
            <person name="Niskanen T."/>
            <person name="Noordeloos M.E."/>
            <person name="Ohm R.A."/>
            <person name="Ortiz-Santana B."/>
            <person name="Ovrebo C."/>
            <person name="Racz N."/>
            <person name="Riley R."/>
            <person name="Savchenko A."/>
            <person name="Shiryaev A."/>
            <person name="Soop K."/>
            <person name="Spirin V."/>
            <person name="Szebenyi C."/>
            <person name="Tomsovsky M."/>
            <person name="Tulloss R.E."/>
            <person name="Uehling J."/>
            <person name="Grigoriev I.V."/>
            <person name="Vagvolgyi C."/>
            <person name="Papp T."/>
            <person name="Martin F.M."/>
            <person name="Miettinen O."/>
            <person name="Hibbett D.S."/>
            <person name="Nagy L.G."/>
        </authorList>
    </citation>
    <scope>NUCLEOTIDE SEQUENCE [LARGE SCALE GENOMIC DNA]</scope>
    <source>
        <strain evidence="3 4">CBS 309.79</strain>
    </source>
</reference>
<name>A0A5C3Q9J5_9AGAR</name>
<evidence type="ECO:0000256" key="1">
    <source>
        <dbReference type="SAM" id="MobiDB-lite"/>
    </source>
</evidence>
<keyword evidence="4" id="KW-1185">Reference proteome</keyword>
<organism evidence="3 4">
    <name type="scientific">Pterulicium gracile</name>
    <dbReference type="NCBI Taxonomy" id="1884261"/>
    <lineage>
        <taxon>Eukaryota</taxon>
        <taxon>Fungi</taxon>
        <taxon>Dikarya</taxon>
        <taxon>Basidiomycota</taxon>
        <taxon>Agaricomycotina</taxon>
        <taxon>Agaricomycetes</taxon>
        <taxon>Agaricomycetidae</taxon>
        <taxon>Agaricales</taxon>
        <taxon>Pleurotineae</taxon>
        <taxon>Pterulaceae</taxon>
        <taxon>Pterulicium</taxon>
    </lineage>
</organism>
<dbReference type="SMART" id="SM00225">
    <property type="entry name" value="BTB"/>
    <property type="match status" value="1"/>
</dbReference>
<dbReference type="OrthoDB" id="2984659at2759"/>
<evidence type="ECO:0000313" key="4">
    <source>
        <dbReference type="Proteomes" id="UP000305067"/>
    </source>
</evidence>
<dbReference type="Proteomes" id="UP000305067">
    <property type="component" value="Unassembled WGS sequence"/>
</dbReference>
<dbReference type="InterPro" id="IPR000210">
    <property type="entry name" value="BTB/POZ_dom"/>
</dbReference>
<dbReference type="AlphaFoldDB" id="A0A5C3Q9J5"/>
<feature type="region of interest" description="Disordered" evidence="1">
    <location>
        <begin position="1"/>
        <end position="51"/>
    </location>
</feature>
<feature type="compositionally biased region" description="Basic and acidic residues" evidence="1">
    <location>
        <begin position="23"/>
        <end position="40"/>
    </location>
</feature>
<sequence>MSLSKRKRSAQDDDSVFGADAGPENREARGAKKFLDRKGELQPTHPWPSSDYTVALKTKESAENDRAALFFACRSILARDSSTFGQMIASRRQKQGPKKSKHDEDECRHGTYAGHPLFVLNDDPKELQDFLEALHDFRAYTRSPKWSSAASAAALLRLGHRYKVQYLVDDTVGYLTQTCYPVRALEDYQRLEWSSTQRMDELSMLNSVVEAGVKAFYPLLTYRTITLWSLNQLLSFPIPGPIESGGGWLFNQVCQIRVVRMHSSITSWFVGSFDGAVLKRLFDDCASRDSNRCKAGLQVWGSKTTKLLGQR</sequence>
<protein>
    <recommendedName>
        <fullName evidence="2">BTB domain-containing protein</fullName>
    </recommendedName>
</protein>
<evidence type="ECO:0000313" key="3">
    <source>
        <dbReference type="EMBL" id="TFK98431.1"/>
    </source>
</evidence>
<evidence type="ECO:0000259" key="2">
    <source>
        <dbReference type="SMART" id="SM00225"/>
    </source>
</evidence>
<proteinExistence type="predicted"/>
<feature type="domain" description="BTB" evidence="2">
    <location>
        <begin position="50"/>
        <end position="179"/>
    </location>
</feature>